<dbReference type="PANTHER" id="PTHR10357:SF210">
    <property type="entry name" value="MALTODEXTRIN GLUCOSIDASE"/>
    <property type="match status" value="1"/>
</dbReference>
<protein>
    <submittedName>
        <fullName evidence="5">Cyclomaltodextrinase</fullName>
    </submittedName>
</protein>
<dbReference type="InterPro" id="IPR013783">
    <property type="entry name" value="Ig-like_fold"/>
</dbReference>
<dbReference type="InterPro" id="IPR013780">
    <property type="entry name" value="Glyco_hydro_b"/>
</dbReference>
<dbReference type="CDD" id="cd02857">
    <property type="entry name" value="E_set_CDase_PDE_N"/>
    <property type="match status" value="1"/>
</dbReference>
<dbReference type="Gene3D" id="3.20.20.80">
    <property type="entry name" value="Glycosidases"/>
    <property type="match status" value="1"/>
</dbReference>
<dbReference type="InterPro" id="IPR045857">
    <property type="entry name" value="O16G_dom_2"/>
</dbReference>
<evidence type="ECO:0000313" key="5">
    <source>
        <dbReference type="EMBL" id="KUP07760.1"/>
    </source>
</evidence>
<dbReference type="AlphaFoldDB" id="A0A147KAL6"/>
<dbReference type="STRING" id="1150625.Q75_04470"/>
<dbReference type="InterPro" id="IPR017853">
    <property type="entry name" value="GH"/>
</dbReference>
<feature type="domain" description="Glycosyl hydrolase family 13 catalytic" evidence="4">
    <location>
        <begin position="138"/>
        <end position="496"/>
    </location>
</feature>
<organism evidence="5 6">
    <name type="scientific">Bacillus coahuilensis p1.1.43</name>
    <dbReference type="NCBI Taxonomy" id="1150625"/>
    <lineage>
        <taxon>Bacteria</taxon>
        <taxon>Bacillati</taxon>
        <taxon>Bacillota</taxon>
        <taxon>Bacilli</taxon>
        <taxon>Bacillales</taxon>
        <taxon>Bacillaceae</taxon>
        <taxon>Bacillus</taxon>
    </lineage>
</organism>
<evidence type="ECO:0000313" key="6">
    <source>
        <dbReference type="Proteomes" id="UP000074108"/>
    </source>
</evidence>
<dbReference type="Pfam" id="PF16657">
    <property type="entry name" value="Malt_amylase_C"/>
    <property type="match status" value="1"/>
</dbReference>
<sequence>MLKEAIYHRPKDNYAYACTKDTLHIRIRTKKIDVTNVSLLHGDPYEWKDGKWIHSSIPMTVSGTDALYDYWFVSIKPEFRRLRYGFKLEDEDETIYLGDKGFGSAPWDDVAYYFCFPFLHPNDVFDAPDWVKDTVWYQIFPERFANGDQSNDPEGTLPWGGAAPTPENFFGGDLKGVIEKIPYLKRLGISGIYFTPIFKAYSNHKYDTIDYMEIDPQFGTKEDLVELVKTCHEHGIKVMLDAVFNHSGFYFPQFQDVLENGKNSKYKNWFHTHEFPLKTEDIPNYDTFGFVPQMPKLNTQNHEVREYLLEVGRYWVREFNIDGWRLDVANEVDHQFWRDFRTEVRSIKPELYILGEIWHDSMPWLHGDQFDAVMNYPFTTNLLNLFAKQSITAKEFVWNMTTVNHMYPSTVNAVQFNLIGSHDTPRVLTEAGEDKNRLKQIFNFLLTFIGTPCIYYGDEIGLTGEQDPGCRKCMPWDESEQDLDLFTHVQTLLRLRKEVPLLGNEGTFTFLNPDQHEHVIGYTKTDGRTTILMLMNTSSLDQEYKIPFNLKGKLIKNLWTEKEYAAEASSLIEQLPPYGFTILAFEE</sequence>
<dbReference type="PATRIC" id="fig|1150625.3.peg.934"/>
<dbReference type="EMBL" id="LDYG01000020">
    <property type="protein sequence ID" value="KUP07760.1"/>
    <property type="molecule type" value="Genomic_DNA"/>
</dbReference>
<evidence type="ECO:0000259" key="4">
    <source>
        <dbReference type="SMART" id="SM00642"/>
    </source>
</evidence>
<comment type="caution">
    <text evidence="5">The sequence shown here is derived from an EMBL/GenBank/DDBJ whole genome shotgun (WGS) entry which is preliminary data.</text>
</comment>
<keyword evidence="3" id="KW-0326">Glycosidase</keyword>
<dbReference type="InterPro" id="IPR006047">
    <property type="entry name" value="GH13_cat_dom"/>
</dbReference>
<dbReference type="SUPFAM" id="SSF51445">
    <property type="entry name" value="(Trans)glycosidases"/>
    <property type="match status" value="1"/>
</dbReference>
<comment type="similarity">
    <text evidence="1">Belongs to the glycosyl hydrolase 13 family.</text>
</comment>
<proteinExistence type="inferred from homology"/>
<dbReference type="Gene3D" id="2.60.40.1180">
    <property type="entry name" value="Golgi alpha-mannosidase II"/>
    <property type="match status" value="1"/>
</dbReference>
<gene>
    <name evidence="5" type="ORF">Q75_04470</name>
</gene>
<dbReference type="RefSeq" id="WP_059350535.1">
    <property type="nucleotide sequence ID" value="NZ_LDYG01000020.1"/>
</dbReference>
<reference evidence="5 6" key="1">
    <citation type="journal article" date="2016" name="Front. Microbiol.">
        <title>Microevolution Analysis of Bacillus coahuilensis Unveils Differences in Phosphorus Acquisition Strategies and Their Regulation.</title>
        <authorList>
            <person name="Gomez-Lunar Z."/>
            <person name="Hernandez-Gonzalez I."/>
            <person name="Rodriguez-Torres M.D."/>
            <person name="Souza V."/>
            <person name="Olmedo-Alvarez G."/>
        </authorList>
    </citation>
    <scope>NUCLEOTIDE SEQUENCE [LARGE SCALE GENOMIC DNA]</scope>
    <source>
        <strain evidence="6">p1.1.43</strain>
    </source>
</reference>
<accession>A0A147KAL6</accession>
<keyword evidence="6" id="KW-1185">Reference proteome</keyword>
<evidence type="ECO:0000256" key="2">
    <source>
        <dbReference type="ARBA" id="ARBA00022801"/>
    </source>
</evidence>
<dbReference type="Pfam" id="PF02903">
    <property type="entry name" value="Alpha-amylase_N"/>
    <property type="match status" value="1"/>
</dbReference>
<dbReference type="Proteomes" id="UP000074108">
    <property type="component" value="Unassembled WGS sequence"/>
</dbReference>
<name>A0A147KAL6_9BACI</name>
<dbReference type="InterPro" id="IPR032091">
    <property type="entry name" value="Malt_amylase-like_C"/>
</dbReference>
<dbReference type="InterPro" id="IPR004185">
    <property type="entry name" value="Glyco_hydro_13_lg-like_dom"/>
</dbReference>
<evidence type="ECO:0000256" key="1">
    <source>
        <dbReference type="ARBA" id="ARBA00008061"/>
    </source>
</evidence>
<dbReference type="SMART" id="SM00642">
    <property type="entry name" value="Aamy"/>
    <property type="match status" value="1"/>
</dbReference>
<keyword evidence="2" id="KW-0378">Hydrolase</keyword>
<dbReference type="CDD" id="cd11338">
    <property type="entry name" value="AmyAc_CMD"/>
    <property type="match status" value="1"/>
</dbReference>
<dbReference type="GO" id="GO:0005975">
    <property type="term" value="P:carbohydrate metabolic process"/>
    <property type="evidence" value="ECO:0007669"/>
    <property type="project" value="InterPro"/>
</dbReference>
<evidence type="ECO:0000256" key="3">
    <source>
        <dbReference type="ARBA" id="ARBA00023295"/>
    </source>
</evidence>
<dbReference type="Gene3D" id="2.60.40.10">
    <property type="entry name" value="Immunoglobulins"/>
    <property type="match status" value="1"/>
</dbReference>
<dbReference type="Pfam" id="PF00128">
    <property type="entry name" value="Alpha-amylase"/>
    <property type="match status" value="1"/>
</dbReference>
<dbReference type="PANTHER" id="PTHR10357">
    <property type="entry name" value="ALPHA-AMYLASE FAMILY MEMBER"/>
    <property type="match status" value="1"/>
</dbReference>
<dbReference type="Gene3D" id="3.90.400.10">
    <property type="entry name" value="Oligo-1,6-glucosidase, Domain 2"/>
    <property type="match status" value="1"/>
</dbReference>
<dbReference type="SUPFAM" id="SSF51011">
    <property type="entry name" value="Glycosyl hydrolase domain"/>
    <property type="match status" value="1"/>
</dbReference>
<dbReference type="OrthoDB" id="9805159at2"/>
<dbReference type="GO" id="GO:0004553">
    <property type="term" value="F:hydrolase activity, hydrolyzing O-glycosyl compounds"/>
    <property type="evidence" value="ECO:0007669"/>
    <property type="project" value="InterPro"/>
</dbReference>